<accession>A0A5D2XJF9</accession>
<evidence type="ECO:0000313" key="1">
    <source>
        <dbReference type="EMBL" id="TYJ14084.1"/>
    </source>
</evidence>
<dbReference type="Proteomes" id="UP000323597">
    <property type="component" value="Chromosome A10"/>
</dbReference>
<proteinExistence type="predicted"/>
<sequence>MEILRLFLSATTSKGFWFRETFKFGFGDT</sequence>
<protein>
    <submittedName>
        <fullName evidence="1">Uncharacterized protein</fullName>
    </submittedName>
</protein>
<name>A0A5D2XJF9_GOSMU</name>
<evidence type="ECO:0000313" key="2">
    <source>
        <dbReference type="Proteomes" id="UP000323597"/>
    </source>
</evidence>
<gene>
    <name evidence="1" type="ORF">E1A91_A10G093900v1</name>
</gene>
<reference evidence="1 2" key="1">
    <citation type="submission" date="2019-07" db="EMBL/GenBank/DDBJ databases">
        <title>WGS assembly of Gossypium mustelinum.</title>
        <authorList>
            <person name="Chen Z.J."/>
            <person name="Sreedasyam A."/>
            <person name="Ando A."/>
            <person name="Song Q."/>
            <person name="De L."/>
            <person name="Hulse-Kemp A."/>
            <person name="Ding M."/>
            <person name="Ye W."/>
            <person name="Kirkbride R."/>
            <person name="Jenkins J."/>
            <person name="Plott C."/>
            <person name="Lovell J."/>
            <person name="Lin Y.-M."/>
            <person name="Vaughn R."/>
            <person name="Liu B."/>
            <person name="Li W."/>
            <person name="Simpson S."/>
            <person name="Scheffler B."/>
            <person name="Saski C."/>
            <person name="Grover C."/>
            <person name="Hu G."/>
            <person name="Conover J."/>
            <person name="Carlson J."/>
            <person name="Shu S."/>
            <person name="Boston L."/>
            <person name="Williams M."/>
            <person name="Peterson D."/>
            <person name="Mcgee K."/>
            <person name="Jones D."/>
            <person name="Wendel J."/>
            <person name="Stelly D."/>
            <person name="Grimwood J."/>
            <person name="Schmutz J."/>
        </authorList>
    </citation>
    <scope>NUCLEOTIDE SEQUENCE [LARGE SCALE GENOMIC DNA]</scope>
    <source>
        <strain evidence="1">1408120.09</strain>
    </source>
</reference>
<keyword evidence="2" id="KW-1185">Reference proteome</keyword>
<dbReference type="EMBL" id="CM017645">
    <property type="protein sequence ID" value="TYJ14084.1"/>
    <property type="molecule type" value="Genomic_DNA"/>
</dbReference>
<organism evidence="1 2">
    <name type="scientific">Gossypium mustelinum</name>
    <name type="common">Cotton</name>
    <name type="synonym">Gossypium caicoense</name>
    <dbReference type="NCBI Taxonomy" id="34275"/>
    <lineage>
        <taxon>Eukaryota</taxon>
        <taxon>Viridiplantae</taxon>
        <taxon>Streptophyta</taxon>
        <taxon>Embryophyta</taxon>
        <taxon>Tracheophyta</taxon>
        <taxon>Spermatophyta</taxon>
        <taxon>Magnoliopsida</taxon>
        <taxon>eudicotyledons</taxon>
        <taxon>Gunneridae</taxon>
        <taxon>Pentapetalae</taxon>
        <taxon>rosids</taxon>
        <taxon>malvids</taxon>
        <taxon>Malvales</taxon>
        <taxon>Malvaceae</taxon>
        <taxon>Malvoideae</taxon>
        <taxon>Gossypium</taxon>
    </lineage>
</organism>
<dbReference type="AlphaFoldDB" id="A0A5D2XJF9"/>